<accession>A0A2G9ZE21</accession>
<name>A0A2G9ZE21_9BACT</name>
<dbReference type="AlphaFoldDB" id="A0A2G9ZE21"/>
<reference evidence="2 3" key="1">
    <citation type="submission" date="2017-09" db="EMBL/GenBank/DDBJ databases">
        <title>Depth-based differentiation of microbial function through sediment-hosted aquifers and enrichment of novel symbionts in the deep terrestrial subsurface.</title>
        <authorList>
            <person name="Probst A.J."/>
            <person name="Ladd B."/>
            <person name="Jarett J.K."/>
            <person name="Geller-Mcgrath D.E."/>
            <person name="Sieber C.M."/>
            <person name="Emerson J.B."/>
            <person name="Anantharaman K."/>
            <person name="Thomas B.C."/>
            <person name="Malmstrom R."/>
            <person name="Stieglmeier M."/>
            <person name="Klingl A."/>
            <person name="Woyke T."/>
            <person name="Ryan C.M."/>
            <person name="Banfield J.F."/>
        </authorList>
    </citation>
    <scope>NUCLEOTIDE SEQUENCE [LARGE SCALE GENOMIC DNA]</scope>
    <source>
        <strain evidence="2">CG23_combo_of_CG06-09_8_20_14_all_37_87_8</strain>
    </source>
</reference>
<evidence type="ECO:0000313" key="3">
    <source>
        <dbReference type="Proteomes" id="UP000230447"/>
    </source>
</evidence>
<evidence type="ECO:0000313" key="2">
    <source>
        <dbReference type="EMBL" id="PIP31433.1"/>
    </source>
</evidence>
<gene>
    <name evidence="2" type="ORF">COX24_03645</name>
</gene>
<keyword evidence="1" id="KW-0472">Membrane</keyword>
<proteinExistence type="predicted"/>
<keyword evidence="1" id="KW-1133">Transmembrane helix</keyword>
<comment type="caution">
    <text evidence="2">The sequence shown here is derived from an EMBL/GenBank/DDBJ whole genome shotgun (WGS) entry which is preliminary data.</text>
</comment>
<feature type="transmembrane region" description="Helical" evidence="1">
    <location>
        <begin position="98"/>
        <end position="124"/>
    </location>
</feature>
<protein>
    <submittedName>
        <fullName evidence="2">Uncharacterized protein</fullName>
    </submittedName>
</protein>
<dbReference type="Proteomes" id="UP000230447">
    <property type="component" value="Unassembled WGS sequence"/>
</dbReference>
<organism evidence="2 3">
    <name type="scientific">bacterium (Candidatus Gribaldobacteria) CG23_combo_of_CG06-09_8_20_14_all_37_87_8</name>
    <dbReference type="NCBI Taxonomy" id="2014278"/>
    <lineage>
        <taxon>Bacteria</taxon>
        <taxon>Candidatus Gribaldobacteria</taxon>
    </lineage>
</organism>
<keyword evidence="1" id="KW-0812">Transmembrane</keyword>
<sequence length="125" mass="13888">MRDFPGHPLRPCVYQQVPHINIHVYKNGVEVYNIHLGAYRDQNTGRFTLVFFGQNTSNKTNSCQRVSFPSLNDLKNGFNNVKNFVEEGLKNMNASLGYVMPGLAITAAAYVIAVVVFSVLVPVLA</sequence>
<dbReference type="EMBL" id="PCSB01000076">
    <property type="protein sequence ID" value="PIP31433.1"/>
    <property type="molecule type" value="Genomic_DNA"/>
</dbReference>
<evidence type="ECO:0000256" key="1">
    <source>
        <dbReference type="SAM" id="Phobius"/>
    </source>
</evidence>